<sequence length="247" mass="27444">MRSLGSLRLVCLATPTSLKQSEAPQRFNARDAYHSVYWRPKTATAPSTDPLPSGPDLASDPALTHPDMAYMKQASKSTPNLPTSRYSRYSTKTGLTISIEDVSATDSVAPPTSHRDTINRWSWTNSQAPSTPRWWPENSMPMPSDKDDQATAAAPRYRKVTSWVEHQMVRLEEEKKRPRKSVVLIEGVEVEAPAVPRKDGRKSMVGFWRRNGSDEAGVVKMGREGEVAVAVGVGERKRPNTLVKRMG</sequence>
<name>A0ACC3SNA4_9PEZI</name>
<dbReference type="EMBL" id="JAMKPW020000002">
    <property type="protein sequence ID" value="KAK8220164.1"/>
    <property type="molecule type" value="Genomic_DNA"/>
</dbReference>
<dbReference type="Proteomes" id="UP001320706">
    <property type="component" value="Unassembled WGS sequence"/>
</dbReference>
<protein>
    <submittedName>
        <fullName evidence="1">Uncharacterized protein</fullName>
    </submittedName>
</protein>
<organism evidence="1 2">
    <name type="scientific">Zalaria obscura</name>
    <dbReference type="NCBI Taxonomy" id="2024903"/>
    <lineage>
        <taxon>Eukaryota</taxon>
        <taxon>Fungi</taxon>
        <taxon>Dikarya</taxon>
        <taxon>Ascomycota</taxon>
        <taxon>Pezizomycotina</taxon>
        <taxon>Dothideomycetes</taxon>
        <taxon>Dothideomycetidae</taxon>
        <taxon>Dothideales</taxon>
        <taxon>Zalariaceae</taxon>
        <taxon>Zalaria</taxon>
    </lineage>
</organism>
<evidence type="ECO:0000313" key="2">
    <source>
        <dbReference type="Proteomes" id="UP001320706"/>
    </source>
</evidence>
<accession>A0ACC3SNA4</accession>
<gene>
    <name evidence="1" type="ORF">M8818_000580</name>
</gene>
<keyword evidence="2" id="KW-1185">Reference proteome</keyword>
<reference evidence="1" key="1">
    <citation type="submission" date="2024-02" db="EMBL/GenBank/DDBJ databases">
        <title>Metagenome Assembled Genome of Zalaria obscura JY119.</title>
        <authorList>
            <person name="Vighnesh L."/>
            <person name="Jagadeeshwari U."/>
            <person name="Venkata Ramana C."/>
            <person name="Sasikala C."/>
        </authorList>
    </citation>
    <scope>NUCLEOTIDE SEQUENCE</scope>
    <source>
        <strain evidence="1">JY119</strain>
    </source>
</reference>
<proteinExistence type="predicted"/>
<comment type="caution">
    <text evidence="1">The sequence shown here is derived from an EMBL/GenBank/DDBJ whole genome shotgun (WGS) entry which is preliminary data.</text>
</comment>
<evidence type="ECO:0000313" key="1">
    <source>
        <dbReference type="EMBL" id="KAK8220164.1"/>
    </source>
</evidence>